<evidence type="ECO:0000313" key="3">
    <source>
        <dbReference type="Proteomes" id="UP000812672"/>
    </source>
</evidence>
<sequence>MSSELKKVFNIYYINFSKVYEISMMINNVILSSIQRENSSSSENTNSVSANSSISTALDNLASIKSYMGTQLTEKQTNSSKMVESLDVKTTKSILLKQIDKRSKVIEDFTACSEGDLVKVDNVKLRILNEENLRELKIFRSNALKDFRVEGVDVNNLITSMLKDYSYLLYGQMPNSSEMIVIKIPMELENEFESNYNIDDITIGRVSIIGVYKGIVEEEKINTNTFNYLYDIGLKQQSQKDDRQEEKVISSAYQDKPNQPGQSNQNRSFVFIDVIAIIQNVNFSEEKEEQARRNPWYKKILNWFKKKGE</sequence>
<reference evidence="2 3" key="1">
    <citation type="journal article" date="2011" name="Int. J. Syst. Evol. Microbiol.">
        <title>Allobacillus halotolerans gen. nov., sp. nov. isolated from shrimp paste.</title>
        <authorList>
            <person name="Sheu S.Y."/>
            <person name="Arun A.B."/>
            <person name="Jiang S.R."/>
            <person name="Young C.C."/>
            <person name="Chen W.M."/>
        </authorList>
    </citation>
    <scope>NUCLEOTIDE SEQUENCE [LARGE SCALE GENOMIC DNA]</scope>
    <source>
        <strain evidence="2 3">LMG 24826</strain>
    </source>
</reference>
<dbReference type="Proteomes" id="UP000812672">
    <property type="component" value="Unassembled WGS sequence"/>
</dbReference>
<proteinExistence type="predicted"/>
<comment type="caution">
    <text evidence="2">The sequence shown here is derived from an EMBL/GenBank/DDBJ whole genome shotgun (WGS) entry which is preliminary data.</text>
</comment>
<protein>
    <submittedName>
        <fullName evidence="2">Uncharacterized protein</fullName>
    </submittedName>
</protein>
<evidence type="ECO:0000256" key="1">
    <source>
        <dbReference type="SAM" id="MobiDB-lite"/>
    </source>
</evidence>
<organism evidence="2 3">
    <name type="scientific">Allobacillus halotolerans</name>
    <dbReference type="NCBI Taxonomy" id="570278"/>
    <lineage>
        <taxon>Bacteria</taxon>
        <taxon>Bacillati</taxon>
        <taxon>Bacillota</taxon>
        <taxon>Bacilli</taxon>
        <taxon>Bacillales</taxon>
        <taxon>Bacillaceae</taxon>
        <taxon>Allobacillus</taxon>
    </lineage>
</organism>
<accession>A0ABS6GLL8</accession>
<dbReference type="RefSeq" id="WP_216686787.1">
    <property type="nucleotide sequence ID" value="NZ_CAUPKR010000002.1"/>
</dbReference>
<name>A0ABS6GLL8_9BACI</name>
<dbReference type="EMBL" id="JAHLZF010000003">
    <property type="protein sequence ID" value="MBU6080026.1"/>
    <property type="molecule type" value="Genomic_DNA"/>
</dbReference>
<keyword evidence="3" id="KW-1185">Reference proteome</keyword>
<gene>
    <name evidence="2" type="ORF">KQ486_03250</name>
</gene>
<evidence type="ECO:0000313" key="2">
    <source>
        <dbReference type="EMBL" id="MBU6080026.1"/>
    </source>
</evidence>
<feature type="region of interest" description="Disordered" evidence="1">
    <location>
        <begin position="241"/>
        <end position="265"/>
    </location>
</feature>
<feature type="compositionally biased region" description="Polar residues" evidence="1">
    <location>
        <begin position="251"/>
        <end position="265"/>
    </location>
</feature>